<evidence type="ECO:0000256" key="1">
    <source>
        <dbReference type="SAM" id="Coils"/>
    </source>
</evidence>
<gene>
    <name evidence="2" type="ORF">ACFSTE_21130</name>
</gene>
<dbReference type="InterPro" id="IPR010982">
    <property type="entry name" value="Lambda_DNA-bd_dom_sf"/>
</dbReference>
<keyword evidence="1" id="KW-0175">Coiled coil</keyword>
<sequence length="141" mass="16486">MNDINRRIDTIITELNLTNKEFGKSLGVTEATARNLRKNSVVKDIYIETISNKWNYSEEWIRSGEGSMLKEDSTDFSTLSTSSLLEHLVDNTEELIKLKTFRNYIRMTMELIMTDEEREKKNEALKKLKEEIAKKYQGKDV</sequence>
<name>A0ABW5NDC8_9FLAO</name>
<dbReference type="Gene3D" id="1.10.260.40">
    <property type="entry name" value="lambda repressor-like DNA-binding domains"/>
    <property type="match status" value="1"/>
</dbReference>
<organism evidence="2 3">
    <name type="scientific">Aquimarina hainanensis</name>
    <dbReference type="NCBI Taxonomy" id="1578017"/>
    <lineage>
        <taxon>Bacteria</taxon>
        <taxon>Pseudomonadati</taxon>
        <taxon>Bacteroidota</taxon>
        <taxon>Flavobacteriia</taxon>
        <taxon>Flavobacteriales</taxon>
        <taxon>Flavobacteriaceae</taxon>
        <taxon>Aquimarina</taxon>
    </lineage>
</organism>
<evidence type="ECO:0000313" key="3">
    <source>
        <dbReference type="Proteomes" id="UP001597459"/>
    </source>
</evidence>
<feature type="coiled-coil region" evidence="1">
    <location>
        <begin position="111"/>
        <end position="138"/>
    </location>
</feature>
<dbReference type="RefSeq" id="WP_378256777.1">
    <property type="nucleotide sequence ID" value="NZ_JBHSJV010000001.1"/>
</dbReference>
<protein>
    <recommendedName>
        <fullName evidence="4">XRE family transcriptional regulator</fullName>
    </recommendedName>
</protein>
<evidence type="ECO:0008006" key="4">
    <source>
        <dbReference type="Google" id="ProtNLM"/>
    </source>
</evidence>
<dbReference type="EMBL" id="JBHULX010000046">
    <property type="protein sequence ID" value="MFD2593353.1"/>
    <property type="molecule type" value="Genomic_DNA"/>
</dbReference>
<accession>A0ABW5NDC8</accession>
<reference evidence="3" key="1">
    <citation type="journal article" date="2019" name="Int. J. Syst. Evol. Microbiol.">
        <title>The Global Catalogue of Microorganisms (GCM) 10K type strain sequencing project: providing services to taxonomists for standard genome sequencing and annotation.</title>
        <authorList>
            <consortium name="The Broad Institute Genomics Platform"/>
            <consortium name="The Broad Institute Genome Sequencing Center for Infectious Disease"/>
            <person name="Wu L."/>
            <person name="Ma J."/>
        </authorList>
    </citation>
    <scope>NUCLEOTIDE SEQUENCE [LARGE SCALE GENOMIC DNA]</scope>
    <source>
        <strain evidence="3">KCTC 42423</strain>
    </source>
</reference>
<comment type="caution">
    <text evidence="2">The sequence shown here is derived from an EMBL/GenBank/DDBJ whole genome shotgun (WGS) entry which is preliminary data.</text>
</comment>
<dbReference type="Proteomes" id="UP001597459">
    <property type="component" value="Unassembled WGS sequence"/>
</dbReference>
<proteinExistence type="predicted"/>
<keyword evidence="3" id="KW-1185">Reference proteome</keyword>
<evidence type="ECO:0000313" key="2">
    <source>
        <dbReference type="EMBL" id="MFD2593353.1"/>
    </source>
</evidence>